<dbReference type="RefSeq" id="WP_140048083.1">
    <property type="nucleotide sequence ID" value="NZ_BAAAEV010000001.1"/>
</dbReference>
<evidence type="ECO:0000259" key="3">
    <source>
        <dbReference type="Pfam" id="PF12802"/>
    </source>
</evidence>
<keyword evidence="2" id="KW-1133">Transmembrane helix</keyword>
<keyword evidence="2" id="KW-0472">Membrane</keyword>
<keyword evidence="2" id="KW-0812">Transmembrane</keyword>
<keyword evidence="5" id="KW-1185">Reference proteome</keyword>
<feature type="domain" description="HTH marR-type" evidence="3">
    <location>
        <begin position="24"/>
        <end position="75"/>
    </location>
</feature>
<dbReference type="InterPro" id="IPR000835">
    <property type="entry name" value="HTH_MarR-typ"/>
</dbReference>
<organism evidence="4 5">
    <name type="scientific">Sphingomonas japonica</name>
    <dbReference type="NCBI Taxonomy" id="511662"/>
    <lineage>
        <taxon>Bacteria</taxon>
        <taxon>Pseudomonadati</taxon>
        <taxon>Pseudomonadota</taxon>
        <taxon>Alphaproteobacteria</taxon>
        <taxon>Sphingomonadales</taxon>
        <taxon>Sphingomonadaceae</taxon>
        <taxon>Sphingomonas</taxon>
    </lineage>
</organism>
<dbReference type="InterPro" id="IPR000600">
    <property type="entry name" value="ROK"/>
</dbReference>
<keyword evidence="4" id="KW-0808">Transferase</keyword>
<dbReference type="PANTHER" id="PTHR18964">
    <property type="entry name" value="ROK (REPRESSOR, ORF, KINASE) FAMILY"/>
    <property type="match status" value="1"/>
</dbReference>
<dbReference type="Gene3D" id="3.30.420.40">
    <property type="match status" value="2"/>
</dbReference>
<sequence length="407" mass="42588">MSWRDKSSLLAGANIEHAGQHNQRVVLHAIRVNGTVTRADIAGVTGLTHATVTNITNRLLDTGLLDRAGQRRGGRGQPATRLTINPAGAFSIGVNVDRDHLTLVAVDFAGAVRARVSHDMHFPMPEDVRSFYGREVAGLLATAGIASDQLAGIGVALPDQIGEVDLPGRPAGYGRWATTDVGELFDGPFRADVTVENDAAAAAIGEMQFGLGQRYASFFYLLVTYALGGGLVVNSLYDRGANGRSGEIGFLMVDDGAGGSTQLQNLVSLAGLARRFEAAGIKDASVRSPDLTNPAVAREVQDWVEVSARALVQPLIAVNCLIDPETVLIGGRLPVAVVEQLAQRTNALVRLHGRNAPVLAPVQPAAMAEDAAAVGAALLPFGDLLLPSDAGATRRAALSQVRLEPAA</sequence>
<dbReference type="Pfam" id="PF12802">
    <property type="entry name" value="MarR_2"/>
    <property type="match status" value="1"/>
</dbReference>
<dbReference type="SUPFAM" id="SSF53067">
    <property type="entry name" value="Actin-like ATPase domain"/>
    <property type="match status" value="1"/>
</dbReference>
<name>A0ABX0TXD7_9SPHN</name>
<dbReference type="PANTHER" id="PTHR18964:SF149">
    <property type="entry name" value="BIFUNCTIONAL UDP-N-ACETYLGLUCOSAMINE 2-EPIMERASE_N-ACETYLMANNOSAMINE KINASE"/>
    <property type="match status" value="1"/>
</dbReference>
<dbReference type="InterPro" id="IPR043129">
    <property type="entry name" value="ATPase_NBD"/>
</dbReference>
<feature type="transmembrane region" description="Helical" evidence="2">
    <location>
        <begin position="217"/>
        <end position="237"/>
    </location>
</feature>
<evidence type="ECO:0000313" key="4">
    <source>
        <dbReference type="EMBL" id="NIJ22888.1"/>
    </source>
</evidence>
<dbReference type="InterPro" id="IPR036388">
    <property type="entry name" value="WH-like_DNA-bd_sf"/>
</dbReference>
<dbReference type="GO" id="GO:0016301">
    <property type="term" value="F:kinase activity"/>
    <property type="evidence" value="ECO:0007669"/>
    <property type="project" value="UniProtKB-KW"/>
</dbReference>
<accession>A0ABX0TXD7</accession>
<dbReference type="Pfam" id="PF00480">
    <property type="entry name" value="ROK"/>
    <property type="match status" value="1"/>
</dbReference>
<dbReference type="InterPro" id="IPR036390">
    <property type="entry name" value="WH_DNA-bd_sf"/>
</dbReference>
<evidence type="ECO:0000313" key="5">
    <source>
        <dbReference type="Proteomes" id="UP000788153"/>
    </source>
</evidence>
<gene>
    <name evidence="4" type="ORF">FHT01_000430</name>
</gene>
<comment type="caution">
    <text evidence="4">The sequence shown here is derived from an EMBL/GenBank/DDBJ whole genome shotgun (WGS) entry which is preliminary data.</text>
</comment>
<dbReference type="Gene3D" id="1.10.10.10">
    <property type="entry name" value="Winged helix-like DNA-binding domain superfamily/Winged helix DNA-binding domain"/>
    <property type="match status" value="1"/>
</dbReference>
<evidence type="ECO:0000256" key="1">
    <source>
        <dbReference type="ARBA" id="ARBA00006479"/>
    </source>
</evidence>
<keyword evidence="4" id="KW-0418">Kinase</keyword>
<reference evidence="4 5" key="1">
    <citation type="submission" date="2020-03" db="EMBL/GenBank/DDBJ databases">
        <title>Genomic Encyclopedia of Type Strains, Phase IV (KMG-IV): sequencing the most valuable type-strain genomes for metagenomic binning, comparative biology and taxonomic classification.</title>
        <authorList>
            <person name="Goeker M."/>
        </authorList>
    </citation>
    <scope>NUCLEOTIDE SEQUENCE [LARGE SCALE GENOMIC DNA]</scope>
    <source>
        <strain evidence="4 5">DSM 22753</strain>
    </source>
</reference>
<comment type="similarity">
    <text evidence="1">Belongs to the ROK (NagC/XylR) family.</text>
</comment>
<evidence type="ECO:0000256" key="2">
    <source>
        <dbReference type="SAM" id="Phobius"/>
    </source>
</evidence>
<dbReference type="SUPFAM" id="SSF46785">
    <property type="entry name" value="Winged helix' DNA-binding domain"/>
    <property type="match status" value="1"/>
</dbReference>
<proteinExistence type="inferred from homology"/>
<dbReference type="Proteomes" id="UP000788153">
    <property type="component" value="Unassembled WGS sequence"/>
</dbReference>
<protein>
    <submittedName>
        <fullName evidence="4">NBD/HSP70 family sugar kinase</fullName>
    </submittedName>
</protein>
<dbReference type="EMBL" id="JAASQP010000001">
    <property type="protein sequence ID" value="NIJ22888.1"/>
    <property type="molecule type" value="Genomic_DNA"/>
</dbReference>